<keyword evidence="8" id="KW-1185">Reference proteome</keyword>
<comment type="caution">
    <text evidence="7">The sequence shown here is derived from an EMBL/GenBank/DDBJ whole genome shotgun (WGS) entry which is preliminary data.</text>
</comment>
<dbReference type="SUPFAM" id="SSF53649">
    <property type="entry name" value="Alkaline phosphatase-like"/>
    <property type="match status" value="1"/>
</dbReference>
<keyword evidence="4" id="KW-0106">Calcium</keyword>
<evidence type="ECO:0000313" key="7">
    <source>
        <dbReference type="EMBL" id="MDU0352730.1"/>
    </source>
</evidence>
<evidence type="ECO:0000313" key="8">
    <source>
        <dbReference type="Proteomes" id="UP001247805"/>
    </source>
</evidence>
<dbReference type="PANTHER" id="PTHR42693">
    <property type="entry name" value="ARYLSULFATASE FAMILY MEMBER"/>
    <property type="match status" value="1"/>
</dbReference>
<reference evidence="7 8" key="1">
    <citation type="submission" date="2023-10" db="EMBL/GenBank/DDBJ databases">
        <title>Glaciecola aquimarina strain GGW-M5 nov., isolated from a coastal seawater.</title>
        <authorList>
            <person name="Bayburt H."/>
            <person name="Kim J.M."/>
            <person name="Choi B.J."/>
            <person name="Jeon C.O."/>
        </authorList>
    </citation>
    <scope>NUCLEOTIDE SEQUENCE [LARGE SCALE GENOMIC DNA]</scope>
    <source>
        <strain evidence="7 8">KCTC 32108</strain>
    </source>
</reference>
<dbReference type="Pfam" id="PF00884">
    <property type="entry name" value="Sulfatase"/>
    <property type="match status" value="1"/>
</dbReference>
<evidence type="ECO:0000256" key="1">
    <source>
        <dbReference type="ARBA" id="ARBA00008779"/>
    </source>
</evidence>
<dbReference type="InterPro" id="IPR017850">
    <property type="entry name" value="Alkaline_phosphatase_core_sf"/>
</dbReference>
<name>A0ABU3SRU1_9ALTE</name>
<dbReference type="InterPro" id="IPR050738">
    <property type="entry name" value="Sulfatase"/>
</dbReference>
<dbReference type="InterPro" id="IPR024607">
    <property type="entry name" value="Sulfatase_CS"/>
</dbReference>
<feature type="chain" id="PRO_5046315212" evidence="5">
    <location>
        <begin position="23"/>
        <end position="232"/>
    </location>
</feature>
<dbReference type="InterPro" id="IPR000917">
    <property type="entry name" value="Sulfatase_N"/>
</dbReference>
<evidence type="ECO:0000259" key="6">
    <source>
        <dbReference type="Pfam" id="PF00884"/>
    </source>
</evidence>
<dbReference type="PROSITE" id="PS51257">
    <property type="entry name" value="PROKAR_LIPOPROTEIN"/>
    <property type="match status" value="1"/>
</dbReference>
<dbReference type="EMBL" id="JAWDIO010000002">
    <property type="protein sequence ID" value="MDU0352730.1"/>
    <property type="molecule type" value="Genomic_DNA"/>
</dbReference>
<gene>
    <name evidence="7" type="ORF">RS130_01280</name>
</gene>
<feature type="domain" description="Sulfatase N-terminal" evidence="6">
    <location>
        <begin position="28"/>
        <end position="190"/>
    </location>
</feature>
<evidence type="ECO:0000256" key="2">
    <source>
        <dbReference type="ARBA" id="ARBA00022723"/>
    </source>
</evidence>
<evidence type="ECO:0000256" key="4">
    <source>
        <dbReference type="ARBA" id="ARBA00022837"/>
    </source>
</evidence>
<dbReference type="Gene3D" id="3.40.720.10">
    <property type="entry name" value="Alkaline Phosphatase, subunit A"/>
    <property type="match status" value="1"/>
</dbReference>
<accession>A0ABU3SRU1</accession>
<dbReference type="RefSeq" id="WP_316024440.1">
    <property type="nucleotide sequence ID" value="NZ_JAWDIO010000002.1"/>
</dbReference>
<dbReference type="Proteomes" id="UP001247805">
    <property type="component" value="Unassembled WGS sequence"/>
</dbReference>
<dbReference type="PROSITE" id="PS00149">
    <property type="entry name" value="SULFATASE_2"/>
    <property type="match status" value="1"/>
</dbReference>
<proteinExistence type="inferred from homology"/>
<protein>
    <submittedName>
        <fullName evidence="7">Sulfatase-like hydrolase/transferase</fullName>
    </submittedName>
</protein>
<organism evidence="7 8">
    <name type="scientific">Paraglaciecola aquimarina</name>
    <dbReference type="NCBI Taxonomy" id="1235557"/>
    <lineage>
        <taxon>Bacteria</taxon>
        <taxon>Pseudomonadati</taxon>
        <taxon>Pseudomonadota</taxon>
        <taxon>Gammaproteobacteria</taxon>
        <taxon>Alteromonadales</taxon>
        <taxon>Alteromonadaceae</taxon>
        <taxon>Paraglaciecola</taxon>
    </lineage>
</organism>
<dbReference type="PANTHER" id="PTHR42693:SF33">
    <property type="entry name" value="ARYLSULFATASE"/>
    <property type="match status" value="1"/>
</dbReference>
<keyword evidence="3" id="KW-0378">Hydrolase</keyword>
<evidence type="ECO:0000256" key="3">
    <source>
        <dbReference type="ARBA" id="ARBA00022801"/>
    </source>
</evidence>
<feature type="signal peptide" evidence="5">
    <location>
        <begin position="1"/>
        <end position="22"/>
    </location>
</feature>
<keyword evidence="2" id="KW-0479">Metal-binding</keyword>
<evidence type="ECO:0000256" key="5">
    <source>
        <dbReference type="SAM" id="SignalP"/>
    </source>
</evidence>
<sequence>MKLIKHLTLSLLAIGCAMPALAATANKPNIVFIMADDVGIGDISALHRQYTDKPVVVETPTIDSLAAQGMSFTDAHSPTALCAPTRYSVMSGNSTYRGYAKWGVWSTFAKTAVTQEDATIGRVAKQAGYTTGFVGKWHLGGTFLDKNGNMYKGAKGGPKSKNVDLTKWVAGNPKELGFDYDFTAPTGVQGPTYSLHENGQWYKFDKDSKLIYVDQHSALDKSFVSDKGPWHG</sequence>
<comment type="similarity">
    <text evidence="1">Belongs to the sulfatase family.</text>
</comment>
<keyword evidence="5" id="KW-0732">Signal</keyword>